<evidence type="ECO:0000313" key="6">
    <source>
        <dbReference type="EMBL" id="MCW7553130.1"/>
    </source>
</evidence>
<evidence type="ECO:0000259" key="5">
    <source>
        <dbReference type="Pfam" id="PF02872"/>
    </source>
</evidence>
<dbReference type="PROSITE" id="PS00786">
    <property type="entry name" value="5_NUCLEOTIDASE_2"/>
    <property type="match status" value="1"/>
</dbReference>
<dbReference type="PROSITE" id="PS51257">
    <property type="entry name" value="PROKAR_LIPOPROTEIN"/>
    <property type="match status" value="1"/>
</dbReference>
<dbReference type="InterPro" id="IPR006179">
    <property type="entry name" value="5_nucleotidase/apyrase"/>
</dbReference>
<name>A0ABT3MUS4_9GAMM</name>
<evidence type="ECO:0000256" key="3">
    <source>
        <dbReference type="RuleBase" id="RU362119"/>
    </source>
</evidence>
<dbReference type="PANTHER" id="PTHR11575:SF24">
    <property type="entry name" value="5'-NUCLEOTIDASE"/>
    <property type="match status" value="1"/>
</dbReference>
<feature type="domain" description="Calcineurin-like phosphoesterase" evidence="4">
    <location>
        <begin position="41"/>
        <end position="264"/>
    </location>
</feature>
<dbReference type="SUPFAM" id="SSF56300">
    <property type="entry name" value="Metallo-dependent phosphatases"/>
    <property type="match status" value="1"/>
</dbReference>
<dbReference type="Pfam" id="PF02872">
    <property type="entry name" value="5_nucleotid_C"/>
    <property type="match status" value="1"/>
</dbReference>
<feature type="domain" description="5'-Nucleotidase C-terminal" evidence="5">
    <location>
        <begin position="432"/>
        <end position="573"/>
    </location>
</feature>
<accession>A0ABT3MUS4</accession>
<gene>
    <name evidence="6" type="ORF">NX722_10880</name>
</gene>
<evidence type="ECO:0000313" key="7">
    <source>
        <dbReference type="Proteomes" id="UP001209854"/>
    </source>
</evidence>
<proteinExistence type="inferred from homology"/>
<keyword evidence="3" id="KW-0547">Nucleotide-binding</keyword>
<comment type="similarity">
    <text evidence="1 3">Belongs to the 5'-nucleotidase family.</text>
</comment>
<dbReference type="EMBL" id="JAPFCC010000001">
    <property type="protein sequence ID" value="MCW7553130.1"/>
    <property type="molecule type" value="Genomic_DNA"/>
</dbReference>
<dbReference type="Proteomes" id="UP001209854">
    <property type="component" value="Unassembled WGS sequence"/>
</dbReference>
<organism evidence="6 7">
    <name type="scientific">Endozoicomonas gorgoniicola</name>
    <dbReference type="NCBI Taxonomy" id="1234144"/>
    <lineage>
        <taxon>Bacteria</taxon>
        <taxon>Pseudomonadati</taxon>
        <taxon>Pseudomonadota</taxon>
        <taxon>Gammaproteobacteria</taxon>
        <taxon>Oceanospirillales</taxon>
        <taxon>Endozoicomonadaceae</taxon>
        <taxon>Endozoicomonas</taxon>
    </lineage>
</organism>
<dbReference type="Gene3D" id="3.60.21.10">
    <property type="match status" value="1"/>
</dbReference>
<dbReference type="InterPro" id="IPR006146">
    <property type="entry name" value="5'-Nucleotdase_CS"/>
</dbReference>
<keyword evidence="2" id="KW-0732">Signal</keyword>
<dbReference type="InterPro" id="IPR036907">
    <property type="entry name" value="5'-Nucleotdase_C_sf"/>
</dbReference>
<dbReference type="Pfam" id="PF00149">
    <property type="entry name" value="Metallophos"/>
    <property type="match status" value="1"/>
</dbReference>
<keyword evidence="7" id="KW-1185">Reference proteome</keyword>
<reference evidence="6 7" key="1">
    <citation type="submission" date="2022-10" db="EMBL/GenBank/DDBJ databases">
        <title>High-quality genome sequences of two octocoral-associated bacteria, Endozoicomonas euniceicola EF212 and Endozoicomonas gorgoniicola PS125.</title>
        <authorList>
            <person name="Chiou Y.-J."/>
            <person name="Chen Y.-H."/>
        </authorList>
    </citation>
    <scope>NUCLEOTIDE SEQUENCE [LARGE SCALE GENOMIC DNA]</scope>
    <source>
        <strain evidence="6 7">PS125</strain>
    </source>
</reference>
<evidence type="ECO:0000256" key="1">
    <source>
        <dbReference type="ARBA" id="ARBA00006654"/>
    </source>
</evidence>
<dbReference type="InterPro" id="IPR004843">
    <property type="entry name" value="Calcineurin-like_PHP"/>
</dbReference>
<dbReference type="Gene3D" id="3.90.780.10">
    <property type="entry name" value="5'-Nucleotidase, C-terminal domain"/>
    <property type="match status" value="1"/>
</dbReference>
<comment type="caution">
    <text evidence="6">The sequence shown here is derived from an EMBL/GenBank/DDBJ whole genome shotgun (WGS) entry which is preliminary data.</text>
</comment>
<sequence length="628" mass="69293">MKLKPLILAVAISTLVAGCNNDDDDNDTSVVTPVTPDLTLTIAHLNDHHSKLDAENSPIKLADKDVKVDIGGYPRVVTEINRIKAEKDNVLKLHAGDAITGTMYYTLFKDEEPLPDAVMMNQVGYDAFVLGNHEFDGGNQQLSKFLRDLTTHGWNPAILSANVEVPAGDVLENTFEPYTLFDIKGKKVAVIGNTIAKKTMQSSAPDEGTVIHDEIKTTQKVIDQLQAEGIDKIIVLSHYGYAAEVEMAKKLRGVDVIVGGDSHTLLGNKDNFSKFGYEVEGDYPTIVNNADNNKACVVQAWESSRILGELDVSFDQKGDVISCSGVPHLLLGDNFTHRVEKDGEEVDEPVSEAERQEILNFIKQHQELTVVAKHQPTVEKLKEYKDKLTEKQTTLLGTAAAKLCNERVPGSNHSSGASVCGKDDPERQFMNQHGSIMAHIVSKAFHEQSIRSEIAIQNTGGVRKSIDKGDFTVGNAYDVLPFGNKLVNITMTGEEIINTMEDSIDFSINESDGAFPSAYNLRFDVDMRADKGKRVSEVEVKTEDDWKPIDVARTYVVVTNDYIASGKDGYSTMGKITENHPERVEDTGLLYTASLINYFEKKQEQTKAIEMPLAKDMSVQNYNPIPKP</sequence>
<dbReference type="InterPro" id="IPR029052">
    <property type="entry name" value="Metallo-depent_PP-like"/>
</dbReference>
<protein>
    <submittedName>
        <fullName evidence="6">5'-nucleotidase C-terminal domain-containing protein</fullName>
    </submittedName>
</protein>
<evidence type="ECO:0000259" key="4">
    <source>
        <dbReference type="Pfam" id="PF00149"/>
    </source>
</evidence>
<evidence type="ECO:0000256" key="2">
    <source>
        <dbReference type="ARBA" id="ARBA00022729"/>
    </source>
</evidence>
<dbReference type="PANTHER" id="PTHR11575">
    <property type="entry name" value="5'-NUCLEOTIDASE-RELATED"/>
    <property type="match status" value="1"/>
</dbReference>
<dbReference type="PRINTS" id="PR01607">
    <property type="entry name" value="APYRASEFAMLY"/>
</dbReference>
<dbReference type="SUPFAM" id="SSF55816">
    <property type="entry name" value="5'-nucleotidase (syn. UDP-sugar hydrolase), C-terminal domain"/>
    <property type="match status" value="1"/>
</dbReference>
<dbReference type="InterPro" id="IPR008334">
    <property type="entry name" value="5'-Nucleotdase_C"/>
</dbReference>
<keyword evidence="3" id="KW-0378">Hydrolase</keyword>